<protein>
    <submittedName>
        <fullName evidence="1">Uncharacterized protein</fullName>
    </submittedName>
</protein>
<sequence>MGIKLKGIPLVSVTLLDEIARPARATGLLIWNIDHFDRCAAEGERVNREFSGGIRAPS</sequence>
<gene>
    <name evidence="1" type="ordered locus">BURPS1106A_A0146</name>
</gene>
<organism evidence="1 2">
    <name type="scientific">Burkholderia pseudomallei (strain 1106a)</name>
    <dbReference type="NCBI Taxonomy" id="357348"/>
    <lineage>
        <taxon>Bacteria</taxon>
        <taxon>Pseudomonadati</taxon>
        <taxon>Pseudomonadota</taxon>
        <taxon>Betaproteobacteria</taxon>
        <taxon>Burkholderiales</taxon>
        <taxon>Burkholderiaceae</taxon>
        <taxon>Burkholderia</taxon>
        <taxon>pseudomallei group</taxon>
    </lineage>
</organism>
<dbReference type="KEGG" id="bpl:BURPS1106A_A0146"/>
<dbReference type="AlphaFoldDB" id="A3P1H9"/>
<dbReference type="HOGENOM" id="CLU_2970544_0_0_4"/>
<evidence type="ECO:0000313" key="2">
    <source>
        <dbReference type="Proteomes" id="UP000006738"/>
    </source>
</evidence>
<reference evidence="2" key="1">
    <citation type="submission" date="2007-02" db="EMBL/GenBank/DDBJ databases">
        <authorList>
            <person name="DeShazer D."/>
            <person name="Woods D.E."/>
            <person name="Nierman W.C."/>
        </authorList>
    </citation>
    <scope>NUCLEOTIDE SEQUENCE [LARGE SCALE GENOMIC DNA]</scope>
    <source>
        <strain evidence="2">1106a</strain>
    </source>
</reference>
<proteinExistence type="predicted"/>
<dbReference type="Proteomes" id="UP000006738">
    <property type="component" value="Chromosome II"/>
</dbReference>
<accession>A3P1H9</accession>
<name>A3P1H9_BURP0</name>
<evidence type="ECO:0000313" key="1">
    <source>
        <dbReference type="EMBL" id="ABN93645.1"/>
    </source>
</evidence>
<dbReference type="EMBL" id="CP000573">
    <property type="protein sequence ID" value="ABN93645.1"/>
    <property type="molecule type" value="Genomic_DNA"/>
</dbReference>